<evidence type="ECO:0000313" key="4">
    <source>
        <dbReference type="EMBL" id="TKV57408.1"/>
    </source>
</evidence>
<dbReference type="CDD" id="cd02932">
    <property type="entry name" value="OYE_YqiM_FMN"/>
    <property type="match status" value="1"/>
</dbReference>
<dbReference type="GO" id="GO:0071949">
    <property type="term" value="F:FAD binding"/>
    <property type="evidence" value="ECO:0007669"/>
    <property type="project" value="InterPro"/>
</dbReference>
<dbReference type="AlphaFoldDB" id="A0A4U6QBR3"/>
<dbReference type="GO" id="GO:0050661">
    <property type="term" value="F:NADP binding"/>
    <property type="evidence" value="ECO:0007669"/>
    <property type="project" value="InterPro"/>
</dbReference>
<feature type="domain" description="NADH:flavin oxidoreductase/NADH oxidase N-terminal" evidence="2">
    <location>
        <begin position="395"/>
        <end position="737"/>
    </location>
</feature>
<dbReference type="EMBL" id="SZZH01000005">
    <property type="protein sequence ID" value="TKV57408.1"/>
    <property type="molecule type" value="Genomic_DNA"/>
</dbReference>
<dbReference type="GO" id="GO:0003959">
    <property type="term" value="F:NADPH dehydrogenase activity"/>
    <property type="evidence" value="ECO:0007669"/>
    <property type="project" value="InterPro"/>
</dbReference>
<dbReference type="Pfam" id="PF01494">
    <property type="entry name" value="FAD_binding_3"/>
    <property type="match status" value="1"/>
</dbReference>
<name>A0A4U6QBR3_9ACTN</name>
<dbReference type="SUPFAM" id="SSF51395">
    <property type="entry name" value="FMN-linked oxidoreductases"/>
    <property type="match status" value="1"/>
</dbReference>
<feature type="domain" description="FAD-binding" evidence="3">
    <location>
        <begin position="2"/>
        <end position="328"/>
    </location>
</feature>
<accession>A0A4U6QBR3</accession>
<evidence type="ECO:0000259" key="3">
    <source>
        <dbReference type="Pfam" id="PF01494"/>
    </source>
</evidence>
<dbReference type="Pfam" id="PF00724">
    <property type="entry name" value="Oxidored_FMN"/>
    <property type="match status" value="1"/>
</dbReference>
<dbReference type="NCBIfam" id="NF006101">
    <property type="entry name" value="PRK08255.1"/>
    <property type="match status" value="1"/>
</dbReference>
<organism evidence="4 5">
    <name type="scientific">Nakamurella flava</name>
    <dbReference type="NCBI Taxonomy" id="2576308"/>
    <lineage>
        <taxon>Bacteria</taxon>
        <taxon>Bacillati</taxon>
        <taxon>Actinomycetota</taxon>
        <taxon>Actinomycetes</taxon>
        <taxon>Nakamurellales</taxon>
        <taxon>Nakamurellaceae</taxon>
        <taxon>Nakamurella</taxon>
    </lineage>
</organism>
<dbReference type="PRINTS" id="PR00420">
    <property type="entry name" value="RNGMNOXGNASE"/>
</dbReference>
<dbReference type="Proteomes" id="UP000306985">
    <property type="component" value="Unassembled WGS sequence"/>
</dbReference>
<dbReference type="InterPro" id="IPR044152">
    <property type="entry name" value="YqjM-like"/>
</dbReference>
<feature type="region of interest" description="Disordered" evidence="1">
    <location>
        <begin position="751"/>
        <end position="770"/>
    </location>
</feature>
<dbReference type="Gene3D" id="3.50.50.60">
    <property type="entry name" value="FAD/NAD(P)-binding domain"/>
    <property type="match status" value="1"/>
</dbReference>
<dbReference type="OrthoDB" id="3169239at2"/>
<sequence>MKVAIVGGGPGGLYLAALLKQLDAEHEVTVWERNAPDDTFGFGVVFSDETLGSIEGADQVVHDRMERRFARWTDIDVQVDEQHFTIGGQGFAAMSRKELLQILQERVAELGVDVRYRSVAPDAEDLRRTHDLVVAADGLNSAVRTKYADAFGPSLDRRPNKYIWLGTDLVFEAFQFVVKHTQWGTMQIHGYPFSDAGSTFIVEMHEDVWHRAGFDATAEQQFPPGVSDEYAVDRIRQIFADELVGHQVLTNNSKWLNFHTVRNQRWHDGNLVLLGDAAHTAHFSIGSGTKLAMEDALALAACLHEHDTVPAALEAYQTERKPVVESTQRAAQASLEWFEQIGMYADQDPTEFVFNLLTRSRRITFDNLKDRDADFAGEVESAFARRAGGEPGPAMFQPTTIGDLELVNRVMLSPMDMYVAQDGVPGDFHLVHLGGKAMGGAGLVMSEMVCVSPEARITPGCPGLWTDEQRDAWARVTGFVHENSRAKIGVQLGHSGRKGSTKLMWDGIDQPLESGNWEVVGPSPLPYGPGCHVPKEITRTEMDAVVADFVASARRAVQAGFDLIEVHAAHGYLLSSFLSPVANRRADEFGGSLENRLRFPLEVFDAVRDAVRAEPGGASVPVTVRISAHDWVPDGNTADDAVEIARAFVEHGAAAIDVSSGQVTKDEKPAFGRSYQTPFADRIRHEVAAPAGVAVIAVGAISSHDDVNSILLAGRADICALGRTHLYDPSWTLHAAAQQDYTGAGAIWPTPWRAGRRKPPTSRTDKIPPRLSLLRDGAPQTEHVRWQPRVPAAVG</sequence>
<dbReference type="RefSeq" id="WP_137451112.1">
    <property type="nucleotide sequence ID" value="NZ_SZZH01000005.1"/>
</dbReference>
<evidence type="ECO:0000259" key="2">
    <source>
        <dbReference type="Pfam" id="PF00724"/>
    </source>
</evidence>
<dbReference type="Gene3D" id="3.30.9.20">
    <property type="match status" value="1"/>
</dbReference>
<protein>
    <submittedName>
        <fullName evidence="4">Bifunctional salicylyl-CoA 5-hydroxylase/oxidoreductase</fullName>
    </submittedName>
</protein>
<dbReference type="InterPro" id="IPR036188">
    <property type="entry name" value="FAD/NAD-bd_sf"/>
</dbReference>
<dbReference type="SUPFAM" id="SSF51905">
    <property type="entry name" value="FAD/NAD(P)-binding domain"/>
    <property type="match status" value="1"/>
</dbReference>
<dbReference type="InterPro" id="IPR001155">
    <property type="entry name" value="OxRdtase_FMN_N"/>
</dbReference>
<dbReference type="Gene3D" id="3.20.20.70">
    <property type="entry name" value="Aldolase class I"/>
    <property type="match status" value="1"/>
</dbReference>
<evidence type="ECO:0000256" key="1">
    <source>
        <dbReference type="SAM" id="MobiDB-lite"/>
    </source>
</evidence>
<evidence type="ECO:0000313" key="5">
    <source>
        <dbReference type="Proteomes" id="UP000306985"/>
    </source>
</evidence>
<dbReference type="GO" id="GO:0010181">
    <property type="term" value="F:FMN binding"/>
    <property type="evidence" value="ECO:0007669"/>
    <property type="project" value="InterPro"/>
</dbReference>
<dbReference type="InterPro" id="IPR013785">
    <property type="entry name" value="Aldolase_TIM"/>
</dbReference>
<gene>
    <name evidence="4" type="ORF">FDO65_17970</name>
</gene>
<reference evidence="4 5" key="1">
    <citation type="submission" date="2019-05" db="EMBL/GenBank/DDBJ databases">
        <title>Nakamurella sp. N5BH11, whole genome shotgun sequence.</title>
        <authorList>
            <person name="Tuo L."/>
        </authorList>
    </citation>
    <scope>NUCLEOTIDE SEQUENCE [LARGE SCALE GENOMIC DNA]</scope>
    <source>
        <strain evidence="4 5">N5BH11</strain>
    </source>
</reference>
<dbReference type="InterPro" id="IPR002938">
    <property type="entry name" value="FAD-bd"/>
</dbReference>
<proteinExistence type="predicted"/>
<keyword evidence="5" id="KW-1185">Reference proteome</keyword>
<comment type="caution">
    <text evidence="4">The sequence shown here is derived from an EMBL/GenBank/DDBJ whole genome shotgun (WGS) entry which is preliminary data.</text>
</comment>
<dbReference type="PANTHER" id="PTHR43303:SF3">
    <property type="entry name" value="BLR3436 PROTEIN"/>
    <property type="match status" value="1"/>
</dbReference>
<dbReference type="PANTHER" id="PTHR43303">
    <property type="entry name" value="NADPH DEHYDROGENASE C23G7.10C-RELATED"/>
    <property type="match status" value="1"/>
</dbReference>